<dbReference type="PANTHER" id="PTHR30344:SF1">
    <property type="entry name" value="6-PHOSPHOGLUCONOLACTONASE"/>
    <property type="match status" value="1"/>
</dbReference>
<proteinExistence type="inferred from homology"/>
<keyword evidence="2" id="KW-0313">Glucose metabolism</keyword>
<evidence type="ECO:0000313" key="3">
    <source>
        <dbReference type="EMBL" id="NJX14425.1"/>
    </source>
</evidence>
<dbReference type="InterPro" id="IPR015943">
    <property type="entry name" value="WD40/YVTN_repeat-like_dom_sf"/>
</dbReference>
<dbReference type="SUPFAM" id="SSF51004">
    <property type="entry name" value="C-terminal (heme d1) domain of cytochrome cd1-nitrite reductase"/>
    <property type="match status" value="1"/>
</dbReference>
<dbReference type="EMBL" id="JAAVJS010000003">
    <property type="protein sequence ID" value="NJX14425.1"/>
    <property type="molecule type" value="Genomic_DNA"/>
</dbReference>
<protein>
    <submittedName>
        <fullName evidence="3">Lactonase family protein</fullName>
    </submittedName>
</protein>
<dbReference type="PANTHER" id="PTHR30344">
    <property type="entry name" value="6-PHOSPHOGLUCONOLACTONASE-RELATED"/>
    <property type="match status" value="1"/>
</dbReference>
<evidence type="ECO:0000256" key="1">
    <source>
        <dbReference type="ARBA" id="ARBA00005564"/>
    </source>
</evidence>
<keyword evidence="2" id="KW-0119">Carbohydrate metabolism</keyword>
<organism evidence="3 4">
    <name type="scientific">Tamlana crocina</name>
    <dbReference type="NCBI Taxonomy" id="393006"/>
    <lineage>
        <taxon>Bacteria</taxon>
        <taxon>Pseudomonadati</taxon>
        <taxon>Bacteroidota</taxon>
        <taxon>Flavobacteriia</taxon>
        <taxon>Flavobacteriales</taxon>
        <taxon>Flavobacteriaceae</taxon>
        <taxon>Tamlana</taxon>
    </lineage>
</organism>
<comment type="caution">
    <text evidence="3">The sequence shown here is derived from an EMBL/GenBank/DDBJ whole genome shotgun (WGS) entry which is preliminary data.</text>
</comment>
<dbReference type="Pfam" id="PF10282">
    <property type="entry name" value="Lactonase"/>
    <property type="match status" value="1"/>
</dbReference>
<comment type="similarity">
    <text evidence="1">Belongs to the cycloisomerase 2 family.</text>
</comment>
<gene>
    <name evidence="3" type="ORF">HC176_02855</name>
</gene>
<evidence type="ECO:0000256" key="2">
    <source>
        <dbReference type="ARBA" id="ARBA00022526"/>
    </source>
</evidence>
<name>A0ABX1D7U1_9FLAO</name>
<dbReference type="Gene3D" id="2.130.10.10">
    <property type="entry name" value="YVTN repeat-like/Quinoprotein amine dehydrogenase"/>
    <property type="match status" value="1"/>
</dbReference>
<dbReference type="InterPro" id="IPR011048">
    <property type="entry name" value="Haem_d1_sf"/>
</dbReference>
<keyword evidence="4" id="KW-1185">Reference proteome</keyword>
<dbReference type="RefSeq" id="WP_167916682.1">
    <property type="nucleotide sequence ID" value="NZ_JAAVJS010000003.1"/>
</dbReference>
<reference evidence="3 4" key="1">
    <citation type="submission" date="2020-03" db="EMBL/GenBank/DDBJ databases">
        <title>Tamlana sp. nov, isolated from XXX.</title>
        <authorList>
            <person name="Cao W.R."/>
        </authorList>
    </citation>
    <scope>NUCLEOTIDE SEQUENCE [LARGE SCALE GENOMIC DNA]</scope>
    <source>
        <strain evidence="3 4">HST1-43</strain>
    </source>
</reference>
<accession>A0ABX1D7U1</accession>
<dbReference type="InterPro" id="IPR019405">
    <property type="entry name" value="Lactonase_7-beta_prop"/>
</dbReference>
<dbReference type="InterPro" id="IPR050282">
    <property type="entry name" value="Cycloisomerase_2"/>
</dbReference>
<evidence type="ECO:0000313" key="4">
    <source>
        <dbReference type="Proteomes" id="UP000760545"/>
    </source>
</evidence>
<sequence length="362" mass="40318">MKLILITIALQSMGVFYTGSYTGQGTPAENPEGKGIECFEFNLETGEITQKSYTKQRNPSYLVISKDKKYLYAVEETQENLKPKVHAYKIENNGGLSLINSQPINGDYACHLAIIENKLVLASYVSGNILSYPIKADGSLNLYSQDIQHEGVGPNKERQEAAHAHMIYPFADNQMYAVDLTLDTAKAYQWQDKEQKWQSNPVLDISIEPGSGARHMVMDSNQEFAYVLGELTGEIFVVDVKKIDSKSIQKISFVPENHDGAIGGAAIRMHPNGKFLYASNRGSETIAIFKIDAQSKQLSLVGHQSTYGKTPRDFNIHPEGKWLIAANQDSNTLVVFEINTNDGTLQRKSTFKVNTPVNICWL</sequence>
<dbReference type="Proteomes" id="UP000760545">
    <property type="component" value="Unassembled WGS sequence"/>
</dbReference>